<evidence type="ECO:0000256" key="5">
    <source>
        <dbReference type="ARBA" id="ARBA00061566"/>
    </source>
</evidence>
<dbReference type="GO" id="GO:0010124">
    <property type="term" value="P:phenylacetate catabolic process"/>
    <property type="evidence" value="ECO:0007669"/>
    <property type="project" value="UniProtKB-UniRule"/>
</dbReference>
<dbReference type="InterPro" id="IPR000873">
    <property type="entry name" value="AMP-dep_synth/lig_dom"/>
</dbReference>
<comment type="subunit">
    <text evidence="1">Monomer.</text>
</comment>
<dbReference type="InterPro" id="IPR051414">
    <property type="entry name" value="Adenylate-forming_Reductase"/>
</dbReference>
<comment type="catalytic activity">
    <reaction evidence="9">
        <text>2-phenylacetate + ATP + CoA = phenylacetyl-CoA + AMP + diphosphate</text>
        <dbReference type="Rhea" id="RHEA:20956"/>
        <dbReference type="ChEBI" id="CHEBI:18401"/>
        <dbReference type="ChEBI" id="CHEBI:30616"/>
        <dbReference type="ChEBI" id="CHEBI:33019"/>
        <dbReference type="ChEBI" id="CHEBI:57287"/>
        <dbReference type="ChEBI" id="CHEBI:57390"/>
        <dbReference type="ChEBI" id="CHEBI:456215"/>
        <dbReference type="EC" id="6.2.1.30"/>
    </reaction>
</comment>
<evidence type="ECO:0000256" key="6">
    <source>
        <dbReference type="ARBA" id="ARBA00066629"/>
    </source>
</evidence>
<dbReference type="GO" id="GO:0000166">
    <property type="term" value="F:nucleotide binding"/>
    <property type="evidence" value="ECO:0007669"/>
    <property type="project" value="UniProtKB-KW"/>
</dbReference>
<sequence length="446" mass="49495">MLTELWNDAEGGFHPASAPDFLPATALKQVQLRRLRAVVARAYKNVALFRTRMEERSLTPDAIHSLADIQHLPFTIKTDLRDTYPFGLFASPMSDVVRLHASSGTTGKPIVVAYTREDIDVWAEVMARTFAACGLHRGDILQNAFGYGLFTGGLGAHYGGEALGATVIPISGGNTDRQIMLIRDFGVSALCCTPSYFTHMIERARELGVDLHDLPLRVGIFGAEPWTDGMRRHIETEAGIKAYDIYGLSEIIGPGVASECSAQEGLHVFEDHFYPEIIDPETGEALPDGQEGELVLTTLSKKAMPMIRYRTRDITSLITEPCTCGRTLRRMRRIGRRSDDMFIIRGVNVFPSQVEAALLAVEGTLPHYQIILTRDQGLDRMAVEVEVTPEVFSDRIGALENVRTRLAQAIEHILGIRVELRLVEPRSIARSEGKAKRVIDRRNDTV</sequence>
<evidence type="ECO:0000256" key="8">
    <source>
        <dbReference type="ARBA" id="ARBA00075111"/>
    </source>
</evidence>
<dbReference type="FunFam" id="3.40.50.12780:FF:000016">
    <property type="entry name" value="Phenylacetate-coenzyme A ligase"/>
    <property type="match status" value="1"/>
</dbReference>
<dbReference type="InterPro" id="IPR011880">
    <property type="entry name" value="PA_CoA_ligase"/>
</dbReference>
<dbReference type="OrthoDB" id="580775at2"/>
<feature type="domain" description="AMP-dependent ligase C-terminal" evidence="11">
    <location>
        <begin position="346"/>
        <end position="442"/>
    </location>
</feature>
<dbReference type="PANTHER" id="PTHR43439">
    <property type="entry name" value="PHENYLACETATE-COENZYME A LIGASE"/>
    <property type="match status" value="1"/>
</dbReference>
<dbReference type="InterPro" id="IPR028154">
    <property type="entry name" value="AMP-dep_Lig_C"/>
</dbReference>
<dbReference type="Gene3D" id="3.40.50.12780">
    <property type="entry name" value="N-terminal domain of ligase-like"/>
    <property type="match status" value="1"/>
</dbReference>
<evidence type="ECO:0000259" key="11">
    <source>
        <dbReference type="Pfam" id="PF14535"/>
    </source>
</evidence>
<accession>I3YBH1</accession>
<dbReference type="CDD" id="cd05913">
    <property type="entry name" value="PaaK"/>
    <property type="match status" value="1"/>
</dbReference>
<dbReference type="SUPFAM" id="SSF56801">
    <property type="entry name" value="Acetyl-CoA synthetase-like"/>
    <property type="match status" value="1"/>
</dbReference>
<dbReference type="HOGENOM" id="CLU_035301_1_1_6"/>
<evidence type="ECO:0000256" key="9">
    <source>
        <dbReference type="PIRNR" id="PIRNR006444"/>
    </source>
</evidence>
<evidence type="ECO:0000313" key="13">
    <source>
        <dbReference type="Proteomes" id="UP000006062"/>
    </source>
</evidence>
<evidence type="ECO:0000259" key="10">
    <source>
        <dbReference type="Pfam" id="PF00501"/>
    </source>
</evidence>
<feature type="domain" description="AMP-dependent synthetase/ligase" evidence="10">
    <location>
        <begin position="94"/>
        <end position="296"/>
    </location>
</feature>
<reference evidence="12 13" key="1">
    <citation type="submission" date="2012-06" db="EMBL/GenBank/DDBJ databases">
        <title>Complete sequence of Thiocystis violascens DSM 198.</title>
        <authorList>
            <consortium name="US DOE Joint Genome Institute"/>
            <person name="Lucas S."/>
            <person name="Han J."/>
            <person name="Lapidus A."/>
            <person name="Cheng J.-F."/>
            <person name="Goodwin L."/>
            <person name="Pitluck S."/>
            <person name="Peters L."/>
            <person name="Ovchinnikova G."/>
            <person name="Teshima H."/>
            <person name="Detter J.C."/>
            <person name="Han C."/>
            <person name="Tapia R."/>
            <person name="Land M."/>
            <person name="Hauser L."/>
            <person name="Kyrpides N."/>
            <person name="Ivanova N."/>
            <person name="Pagani I."/>
            <person name="Vogl K."/>
            <person name="Liu Z."/>
            <person name="Frigaard N.-U."/>
            <person name="Bryant D."/>
            <person name="Woyke T."/>
        </authorList>
    </citation>
    <scope>NUCLEOTIDE SEQUENCE [LARGE SCALE GENOMIC DNA]</scope>
    <source>
        <strain evidence="13">ATCC 17096 / DSM 198 / 6111</strain>
    </source>
</reference>
<dbReference type="Proteomes" id="UP000006062">
    <property type="component" value="Chromosome"/>
</dbReference>
<comment type="function">
    <text evidence="9">Catalyzes the activation of phenylacetic acid (PA) to phenylacetyl-CoA (PA-CoA).</text>
</comment>
<protein>
    <recommendedName>
        <fullName evidence="7 9">Phenylacetate-coenzyme A ligase</fullName>
        <ecNumber evidence="6 9">6.2.1.30</ecNumber>
    </recommendedName>
    <alternativeName>
        <fullName evidence="8 9">Phenylacetyl-CoA ligase</fullName>
    </alternativeName>
</protein>
<name>I3YBH1_THIV6</name>
<dbReference type="EC" id="6.2.1.30" evidence="6 9"/>
<dbReference type="Pfam" id="PF00501">
    <property type="entry name" value="AMP-binding"/>
    <property type="match status" value="1"/>
</dbReference>
<dbReference type="InterPro" id="IPR045851">
    <property type="entry name" value="AMP-bd_C_sf"/>
</dbReference>
<keyword evidence="13" id="KW-1185">Reference proteome</keyword>
<dbReference type="UniPathway" id="UPA00930"/>
<dbReference type="InterPro" id="IPR042099">
    <property type="entry name" value="ANL_N_sf"/>
</dbReference>
<keyword evidence="3 9" id="KW-0547">Nucleotide-binding</keyword>
<comment type="pathway">
    <text evidence="4 9">Aromatic compound metabolism; phenylacetate degradation.</text>
</comment>
<organism evidence="12 13">
    <name type="scientific">Thiocystis violascens (strain ATCC 17096 / DSM 198 / 6111)</name>
    <name type="common">Chromatium violascens</name>
    <dbReference type="NCBI Taxonomy" id="765911"/>
    <lineage>
        <taxon>Bacteria</taxon>
        <taxon>Pseudomonadati</taxon>
        <taxon>Pseudomonadota</taxon>
        <taxon>Gammaproteobacteria</taxon>
        <taxon>Chromatiales</taxon>
        <taxon>Chromatiaceae</taxon>
        <taxon>Thiocystis</taxon>
    </lineage>
</organism>
<evidence type="ECO:0000256" key="2">
    <source>
        <dbReference type="ARBA" id="ARBA00022598"/>
    </source>
</evidence>
<dbReference type="RefSeq" id="WP_014778784.1">
    <property type="nucleotide sequence ID" value="NC_018012.1"/>
</dbReference>
<dbReference type="GO" id="GO:0047475">
    <property type="term" value="F:phenylacetate-CoA ligase activity"/>
    <property type="evidence" value="ECO:0007669"/>
    <property type="project" value="UniProtKB-EC"/>
</dbReference>
<dbReference type="PIRSF" id="PIRSF006444">
    <property type="entry name" value="PaaK"/>
    <property type="match status" value="1"/>
</dbReference>
<dbReference type="EMBL" id="CP003154">
    <property type="protein sequence ID" value="AFL74339.1"/>
    <property type="molecule type" value="Genomic_DNA"/>
</dbReference>
<dbReference type="STRING" id="765911.Thivi_2394"/>
<dbReference type="AlphaFoldDB" id="I3YBH1"/>
<dbReference type="Gene3D" id="3.30.300.30">
    <property type="match status" value="1"/>
</dbReference>
<evidence type="ECO:0000313" key="12">
    <source>
        <dbReference type="EMBL" id="AFL74339.1"/>
    </source>
</evidence>
<evidence type="ECO:0000256" key="3">
    <source>
        <dbReference type="ARBA" id="ARBA00022741"/>
    </source>
</evidence>
<keyword evidence="2 9" id="KW-0436">Ligase</keyword>
<dbReference type="eggNOG" id="COG1541">
    <property type="taxonomic scope" value="Bacteria"/>
</dbReference>
<dbReference type="PANTHER" id="PTHR43439:SF1">
    <property type="entry name" value="PHENYLACETATE-COENZYME A LIGASE"/>
    <property type="match status" value="1"/>
</dbReference>
<comment type="similarity">
    <text evidence="5 9">Belongs to the phenylacetyl-CoA ligase family.</text>
</comment>
<evidence type="ECO:0000256" key="1">
    <source>
        <dbReference type="ARBA" id="ARBA00011245"/>
    </source>
</evidence>
<evidence type="ECO:0000256" key="7">
    <source>
        <dbReference type="ARBA" id="ARBA00068695"/>
    </source>
</evidence>
<dbReference type="Pfam" id="PF14535">
    <property type="entry name" value="AMP-binding_C_2"/>
    <property type="match status" value="1"/>
</dbReference>
<proteinExistence type="inferred from homology"/>
<gene>
    <name evidence="12" type="ordered locus">Thivi_2394</name>
</gene>
<dbReference type="KEGG" id="tvi:Thivi_2394"/>
<evidence type="ECO:0000256" key="4">
    <source>
        <dbReference type="ARBA" id="ARBA00060591"/>
    </source>
</evidence>